<proteinExistence type="predicted"/>
<protein>
    <submittedName>
        <fullName evidence="4">Uncharacterized protein</fullName>
    </submittedName>
</protein>
<dbReference type="InterPro" id="IPR036770">
    <property type="entry name" value="Ankyrin_rpt-contain_sf"/>
</dbReference>
<dbReference type="OMA" id="WACDSGH"/>
<feature type="repeat" description="ANK" evidence="3">
    <location>
        <begin position="101"/>
        <end position="133"/>
    </location>
</feature>
<dbReference type="RefSeq" id="XP_044567725.1">
    <property type="nucleotide sequence ID" value="XM_044701349.1"/>
</dbReference>
<accession>A0A6A5C7X9</accession>
<keyword evidence="5" id="KW-1185">Reference proteome</keyword>
<dbReference type="AlphaFoldDB" id="A0A6A5C7X9"/>
<evidence type="ECO:0000313" key="4">
    <source>
        <dbReference type="EMBL" id="KAF0983012.1"/>
    </source>
</evidence>
<dbReference type="Proteomes" id="UP000444721">
    <property type="component" value="Unassembled WGS sequence"/>
</dbReference>
<keyword evidence="1" id="KW-0677">Repeat</keyword>
<organism evidence="4 5">
    <name type="scientific">Naegleria fowleri</name>
    <name type="common">Brain eating amoeba</name>
    <dbReference type="NCBI Taxonomy" id="5763"/>
    <lineage>
        <taxon>Eukaryota</taxon>
        <taxon>Discoba</taxon>
        <taxon>Heterolobosea</taxon>
        <taxon>Tetramitia</taxon>
        <taxon>Eutetramitia</taxon>
        <taxon>Vahlkampfiidae</taxon>
        <taxon>Naegleria</taxon>
    </lineage>
</organism>
<dbReference type="PROSITE" id="PS50088">
    <property type="entry name" value="ANK_REPEAT"/>
    <property type="match status" value="2"/>
</dbReference>
<dbReference type="SMART" id="SM00248">
    <property type="entry name" value="ANK"/>
    <property type="match status" value="3"/>
</dbReference>
<dbReference type="EMBL" id="VFQX01000007">
    <property type="protein sequence ID" value="KAF0983012.1"/>
    <property type="molecule type" value="Genomic_DNA"/>
</dbReference>
<keyword evidence="2 3" id="KW-0040">ANK repeat</keyword>
<dbReference type="SUPFAM" id="SSF48403">
    <property type="entry name" value="Ankyrin repeat"/>
    <property type="match status" value="1"/>
</dbReference>
<dbReference type="InterPro" id="IPR002110">
    <property type="entry name" value="Ankyrin_rpt"/>
</dbReference>
<feature type="repeat" description="ANK" evidence="3">
    <location>
        <begin position="66"/>
        <end position="88"/>
    </location>
</feature>
<name>A0A6A5C7X9_NAEFO</name>
<evidence type="ECO:0000256" key="1">
    <source>
        <dbReference type="ARBA" id="ARBA00022737"/>
    </source>
</evidence>
<dbReference type="GeneID" id="68118205"/>
<dbReference type="Gene3D" id="1.25.40.20">
    <property type="entry name" value="Ankyrin repeat-containing domain"/>
    <property type="match status" value="1"/>
</dbReference>
<dbReference type="VEuPathDB" id="AmoebaDB:NfTy_016220"/>
<comment type="caution">
    <text evidence="4">The sequence shown here is derived from an EMBL/GenBank/DDBJ whole genome shotgun (WGS) entry which is preliminary data.</text>
</comment>
<dbReference type="VEuPathDB" id="AmoebaDB:FDP41_010990"/>
<dbReference type="VEuPathDB" id="AmoebaDB:NF0086510"/>
<evidence type="ECO:0000256" key="3">
    <source>
        <dbReference type="PROSITE-ProRule" id="PRU00023"/>
    </source>
</evidence>
<dbReference type="PANTHER" id="PTHR24171">
    <property type="entry name" value="ANKYRIN REPEAT DOMAIN-CONTAINING PROTEIN 39-RELATED"/>
    <property type="match status" value="1"/>
</dbReference>
<gene>
    <name evidence="4" type="ORF">FDP41_010990</name>
</gene>
<dbReference type="OrthoDB" id="1577640at2759"/>
<dbReference type="PROSITE" id="PS50297">
    <property type="entry name" value="ANK_REP_REGION"/>
    <property type="match status" value="2"/>
</dbReference>
<sequence>MPRKKSVTATSDPMQVDSGSTASAIGAVSEGLTLLESARRGDVALVKKLIESGLDVNLPDDRFVYYGMTPLMWACDSGHVPVVNYLLSVPGININQVDGITGRTALHYAAIRNYKEICDILIKANIDTSIKTVLNHTAEDMAYLRGQHESLEVLK</sequence>
<evidence type="ECO:0000256" key="2">
    <source>
        <dbReference type="ARBA" id="ARBA00023043"/>
    </source>
</evidence>
<evidence type="ECO:0000313" key="5">
    <source>
        <dbReference type="Proteomes" id="UP000444721"/>
    </source>
</evidence>
<dbReference type="Pfam" id="PF12796">
    <property type="entry name" value="Ank_2"/>
    <property type="match status" value="1"/>
</dbReference>
<reference evidence="4 5" key="1">
    <citation type="journal article" date="2019" name="Sci. Rep.">
        <title>Nanopore sequencing improves the draft genome of the human pathogenic amoeba Naegleria fowleri.</title>
        <authorList>
            <person name="Liechti N."/>
            <person name="Schurch N."/>
            <person name="Bruggmann R."/>
            <person name="Wittwer M."/>
        </authorList>
    </citation>
    <scope>NUCLEOTIDE SEQUENCE [LARGE SCALE GENOMIC DNA]</scope>
    <source>
        <strain evidence="4 5">ATCC 30894</strain>
    </source>
</reference>